<sequence length="96" mass="10889">MDLARICDVEARNDKVQDRFAFTTDLNKQSLQSHTGTKKYDVRAMLDVRTVLTWIAILTLSRLFGAGVPQDWVRRMTRGCSAPTGYGILLLRMKKG</sequence>
<name>A0AAX1C878_9GAMM</name>
<dbReference type="EMBL" id="QESZ01000010">
    <property type="protein sequence ID" value="PWD74223.1"/>
    <property type="molecule type" value="Genomic_DNA"/>
</dbReference>
<evidence type="ECO:0000313" key="1">
    <source>
        <dbReference type="EMBL" id="PWD74223.1"/>
    </source>
</evidence>
<proteinExistence type="predicted"/>
<evidence type="ECO:0000313" key="2">
    <source>
        <dbReference type="Proteomes" id="UP000245055"/>
    </source>
</evidence>
<dbReference type="Proteomes" id="UP000245055">
    <property type="component" value="Unassembled WGS sequence"/>
</dbReference>
<protein>
    <submittedName>
        <fullName evidence="1">Uncharacterized protein</fullName>
    </submittedName>
</protein>
<organism evidence="1 2">
    <name type="scientific">Dickeya dianthicola</name>
    <dbReference type="NCBI Taxonomy" id="204039"/>
    <lineage>
        <taxon>Bacteria</taxon>
        <taxon>Pseudomonadati</taxon>
        <taxon>Pseudomonadota</taxon>
        <taxon>Gammaproteobacteria</taxon>
        <taxon>Enterobacterales</taxon>
        <taxon>Pectobacteriaceae</taxon>
        <taxon>Dickeya</taxon>
    </lineage>
</organism>
<gene>
    <name evidence="1" type="ORF">DF213_07510</name>
</gene>
<accession>A0AAX1C878</accession>
<reference evidence="1 2" key="1">
    <citation type="submission" date="2018-05" db="EMBL/GenBank/DDBJ databases">
        <title>Genomic diversity of pathogens causing Blackleg of Potato in Pakistan.</title>
        <authorList>
            <person name="Sarfraz S."/>
            <person name="Riaz K."/>
            <person name="Oulghazi S."/>
            <person name="Cigna J."/>
            <person name="Sahi S.T."/>
            <person name="Khan S.H."/>
            <person name="Hameed A."/>
            <person name="Faure D."/>
        </authorList>
    </citation>
    <scope>NUCLEOTIDE SEQUENCE [LARGE SCALE GENOMIC DNA]</scope>
    <source>
        <strain evidence="1 2">SS70</strain>
    </source>
</reference>
<dbReference type="AlphaFoldDB" id="A0AAX1C878"/>
<comment type="caution">
    <text evidence="1">The sequence shown here is derived from an EMBL/GenBank/DDBJ whole genome shotgun (WGS) entry which is preliminary data.</text>
</comment>